<evidence type="ECO:0000259" key="7">
    <source>
        <dbReference type="PROSITE" id="PS50885"/>
    </source>
</evidence>
<proteinExistence type="inferred from homology"/>
<evidence type="ECO:0000256" key="4">
    <source>
        <dbReference type="PROSITE-ProRule" id="PRU00284"/>
    </source>
</evidence>
<dbReference type="AlphaFoldDB" id="A0A2P7R8W9"/>
<dbReference type="GO" id="GO:0007165">
    <property type="term" value="P:signal transduction"/>
    <property type="evidence" value="ECO:0007669"/>
    <property type="project" value="UniProtKB-KW"/>
</dbReference>
<keyword evidence="5" id="KW-0812">Transmembrane</keyword>
<dbReference type="Pfam" id="PF00015">
    <property type="entry name" value="MCPsignal"/>
    <property type="match status" value="1"/>
</dbReference>
<dbReference type="GO" id="GO:0016020">
    <property type="term" value="C:membrane"/>
    <property type="evidence" value="ECO:0007669"/>
    <property type="project" value="UniProtKB-SubCell"/>
</dbReference>
<comment type="caution">
    <text evidence="8">The sequence shown here is derived from an EMBL/GenBank/DDBJ whole genome shotgun (WGS) entry which is preliminary data.</text>
</comment>
<dbReference type="PROSITE" id="PS50111">
    <property type="entry name" value="CHEMOTAXIS_TRANSDUC_2"/>
    <property type="match status" value="1"/>
</dbReference>
<evidence type="ECO:0000256" key="3">
    <source>
        <dbReference type="ARBA" id="ARBA00029447"/>
    </source>
</evidence>
<dbReference type="PANTHER" id="PTHR32089:SF112">
    <property type="entry name" value="LYSOZYME-LIKE PROTEIN-RELATED"/>
    <property type="match status" value="1"/>
</dbReference>
<dbReference type="Gene3D" id="1.10.287.950">
    <property type="entry name" value="Methyl-accepting chemotaxis protein"/>
    <property type="match status" value="1"/>
</dbReference>
<evidence type="ECO:0000259" key="6">
    <source>
        <dbReference type="PROSITE" id="PS50111"/>
    </source>
</evidence>
<comment type="subcellular location">
    <subcellularLocation>
        <location evidence="1">Membrane</location>
    </subcellularLocation>
</comment>
<dbReference type="OrthoDB" id="7054443at2"/>
<dbReference type="CDD" id="cd06225">
    <property type="entry name" value="HAMP"/>
    <property type="match status" value="1"/>
</dbReference>
<protein>
    <submittedName>
        <fullName evidence="8">Methyl-accepting chemotaxis protein</fullName>
    </submittedName>
</protein>
<comment type="similarity">
    <text evidence="3">Belongs to the methyl-accepting chemotaxis (MCP) protein family.</text>
</comment>
<dbReference type="FunFam" id="1.10.287.950:FF:000001">
    <property type="entry name" value="Methyl-accepting chemotaxis sensory transducer"/>
    <property type="match status" value="1"/>
</dbReference>
<feature type="transmembrane region" description="Helical" evidence="5">
    <location>
        <begin position="271"/>
        <end position="296"/>
    </location>
</feature>
<accession>A0A2P7R8W9</accession>
<dbReference type="RefSeq" id="WP_106729235.1">
    <property type="nucleotide sequence ID" value="NZ_PXYG01000002.1"/>
</dbReference>
<keyword evidence="9" id="KW-1185">Reference proteome</keyword>
<organism evidence="8 9">
    <name type="scientific">Zobellella endophytica</name>
    <dbReference type="NCBI Taxonomy" id="2116700"/>
    <lineage>
        <taxon>Bacteria</taxon>
        <taxon>Pseudomonadati</taxon>
        <taxon>Pseudomonadota</taxon>
        <taxon>Gammaproteobacteria</taxon>
        <taxon>Aeromonadales</taxon>
        <taxon>Aeromonadaceae</taxon>
        <taxon>Zobellella</taxon>
    </lineage>
</organism>
<dbReference type="Proteomes" id="UP000240243">
    <property type="component" value="Unassembled WGS sequence"/>
</dbReference>
<dbReference type="InterPro" id="IPR004089">
    <property type="entry name" value="MCPsignal_dom"/>
</dbReference>
<dbReference type="EMBL" id="PXYG01000002">
    <property type="protein sequence ID" value="PSJ46622.1"/>
    <property type="molecule type" value="Genomic_DNA"/>
</dbReference>
<gene>
    <name evidence="8" type="ORF">C7H85_08350</name>
</gene>
<evidence type="ECO:0000313" key="9">
    <source>
        <dbReference type="Proteomes" id="UP000240243"/>
    </source>
</evidence>
<evidence type="ECO:0000313" key="8">
    <source>
        <dbReference type="EMBL" id="PSJ46622.1"/>
    </source>
</evidence>
<dbReference type="CDD" id="cd11386">
    <property type="entry name" value="MCP_signal"/>
    <property type="match status" value="1"/>
</dbReference>
<keyword evidence="5" id="KW-0472">Membrane</keyword>
<evidence type="ECO:0000256" key="2">
    <source>
        <dbReference type="ARBA" id="ARBA00023224"/>
    </source>
</evidence>
<dbReference type="SMART" id="SM00283">
    <property type="entry name" value="MA"/>
    <property type="match status" value="1"/>
</dbReference>
<feature type="domain" description="HAMP" evidence="7">
    <location>
        <begin position="293"/>
        <end position="345"/>
    </location>
</feature>
<dbReference type="Pfam" id="PF00672">
    <property type="entry name" value="HAMP"/>
    <property type="match status" value="1"/>
</dbReference>
<dbReference type="InterPro" id="IPR032255">
    <property type="entry name" value="HBM"/>
</dbReference>
<feature type="domain" description="Methyl-accepting transducer" evidence="6">
    <location>
        <begin position="350"/>
        <end position="586"/>
    </location>
</feature>
<evidence type="ECO:0000256" key="5">
    <source>
        <dbReference type="SAM" id="Phobius"/>
    </source>
</evidence>
<keyword evidence="2 4" id="KW-0807">Transducer</keyword>
<dbReference type="SMART" id="SM00304">
    <property type="entry name" value="HAMP"/>
    <property type="match status" value="2"/>
</dbReference>
<name>A0A2P7R8W9_9GAMM</name>
<reference evidence="8 9" key="1">
    <citation type="submission" date="2018-03" db="EMBL/GenBank/DDBJ databases">
        <title>The draft genome of Zobellella sp. 59N8.</title>
        <authorList>
            <person name="Liu L."/>
            <person name="Li L."/>
            <person name="Zhang X."/>
            <person name="Liang L."/>
            <person name="Wang T."/>
        </authorList>
    </citation>
    <scope>NUCLEOTIDE SEQUENCE [LARGE SCALE GENOMIC DNA]</scope>
    <source>
        <strain evidence="8 9">59N8</strain>
    </source>
</reference>
<evidence type="ECO:0000256" key="1">
    <source>
        <dbReference type="ARBA" id="ARBA00004370"/>
    </source>
</evidence>
<dbReference type="SUPFAM" id="SSF58104">
    <property type="entry name" value="Methyl-accepting chemotaxis protein (MCP) signaling domain"/>
    <property type="match status" value="1"/>
</dbReference>
<dbReference type="PANTHER" id="PTHR32089">
    <property type="entry name" value="METHYL-ACCEPTING CHEMOTAXIS PROTEIN MCPB"/>
    <property type="match status" value="1"/>
</dbReference>
<dbReference type="InterPro" id="IPR003660">
    <property type="entry name" value="HAMP_dom"/>
</dbReference>
<keyword evidence="5" id="KW-1133">Transmembrane helix</keyword>
<dbReference type="GO" id="GO:0006935">
    <property type="term" value="P:chemotaxis"/>
    <property type="evidence" value="ECO:0007669"/>
    <property type="project" value="UniProtKB-ARBA"/>
</dbReference>
<dbReference type="PROSITE" id="PS50885">
    <property type="entry name" value="HAMP"/>
    <property type="match status" value="1"/>
</dbReference>
<dbReference type="SMART" id="SM01358">
    <property type="entry name" value="HBM"/>
    <property type="match status" value="1"/>
</dbReference>
<sequence>MLSKLGHLSVRVKLTLGFALVLLATLTTAAISFYTLSSVLDRAHKLEEAGAIDLLFSKARQFEKNYLLQDDPEQLNLAKETVLQARAQAETLKGSLAEADDLALVEQILAGTQSYEEELTQMATLNEDAQRQIFDLNGLGFSAQQRAEYLSSSDSSAMSWLVRLVGIRLTQKDFALSRDEIDAMQLASRLRGLLVTLENRLNMREDEDVKELYDLLKQFQQQQERFIEAINGLVAVEERIGAVAGTIADGTTTLLANQQAAMARESNWSRIIILAVTVAALVMGVLFAWLITLGIINPLKLLVSQANRIAEGDLSQDIRHNRKDELGRLMDRMQTMTLNLRQLVGELNNSASHIATSAEELSAVSEQTRTGVNQQRMELEQVSTAMNQMAATVQEVARHAEAAFGSARTADTDASAGDQKVGLTISQINSLAEEIRHSLSTINQLESESLNIGSILDVIKGVAEQTNLLALNAAIEAARAGEHGRGFAVVADEVRALAKRTQEATSQIESMIQGLQTKAQESVTMMGRSASMAEETVTIANEAGSSIHAITRSVSDIQQMNSQIATASEQQSSVAEEINRSVFSIREVSEHSAAATEQTASSSSELARLGNELQQLVGRFRLPA</sequence>